<dbReference type="InterPro" id="IPR006577">
    <property type="entry name" value="UAS"/>
</dbReference>
<name>A0A8T0Q6M2_PANVG</name>
<dbReference type="InterPro" id="IPR029071">
    <property type="entry name" value="Ubiquitin-like_domsf"/>
</dbReference>
<dbReference type="InterPro" id="IPR003903">
    <property type="entry name" value="UIM_dom"/>
</dbReference>
<dbReference type="SMART" id="SM00594">
    <property type="entry name" value="UAS"/>
    <property type="match status" value="1"/>
</dbReference>
<dbReference type="CDD" id="cd01767">
    <property type="entry name" value="UBX"/>
    <property type="match status" value="1"/>
</dbReference>
<feature type="region of interest" description="Disordered" evidence="1">
    <location>
        <begin position="253"/>
        <end position="337"/>
    </location>
</feature>
<dbReference type="SUPFAM" id="SSF46934">
    <property type="entry name" value="UBA-like"/>
    <property type="match status" value="1"/>
</dbReference>
<protein>
    <recommendedName>
        <fullName evidence="2">UBX domain-containing protein</fullName>
    </recommendedName>
</protein>
<proteinExistence type="predicted"/>
<dbReference type="EMBL" id="CM029050">
    <property type="protein sequence ID" value="KAG2569643.1"/>
    <property type="molecule type" value="Genomic_DNA"/>
</dbReference>
<dbReference type="SUPFAM" id="SSF54236">
    <property type="entry name" value="Ubiquitin-like"/>
    <property type="match status" value="1"/>
</dbReference>
<dbReference type="PANTHER" id="PTHR23322:SF6">
    <property type="entry name" value="UBX DOMAIN-CONTAINING PROTEIN 7"/>
    <property type="match status" value="1"/>
</dbReference>
<dbReference type="GO" id="GO:0005634">
    <property type="term" value="C:nucleus"/>
    <property type="evidence" value="ECO:0007669"/>
    <property type="project" value="TreeGrafter"/>
</dbReference>
<evidence type="ECO:0000259" key="2">
    <source>
        <dbReference type="PROSITE" id="PS50033"/>
    </source>
</evidence>
<sequence>MAGDPPTAAEKEALVSSFLEIAAGQTPDTATQFLQMTSWHLEEALQLFYIDGESALTAHPAAPPAAAAAAASAVAAAAGVEEALRFAPPPAAALGDPLLHGLGVGEDDDVRAPLPAKRETLYGEGPVSVLRPNTTVAFRNFEQEAKLEAASLDKWLLINLQSTEEFSSHMLNRDTWGNEAVAQLIRSNFIFWQVYHDTSEGRKVCTYYNLVSIPAILLIDPITGQKIRGWNGMVHPDRLLEDLLPYLDKGPKEYHAAQPQKRPRKVDQETPMGKQGKTTVEDEDEELARAVAASLEDNKQVVEGSDATDDMAEAEPEEENETSLNIKLDYPPLPEEPTGSRDLLCRVAIRLPNNRRIQRNFLHTDPIKLLWSFCATQVEDGEKRAFHFVQPIPGASKNLEFASDLTFKEAGLANSMINLTWD</sequence>
<dbReference type="InterPro" id="IPR009060">
    <property type="entry name" value="UBA-like_sf"/>
</dbReference>
<dbReference type="InterPro" id="IPR036249">
    <property type="entry name" value="Thioredoxin-like_sf"/>
</dbReference>
<feature type="compositionally biased region" description="Acidic residues" evidence="1">
    <location>
        <begin position="306"/>
        <end position="321"/>
    </location>
</feature>
<dbReference type="Gene3D" id="3.10.20.90">
    <property type="entry name" value="Phosphatidylinositol 3-kinase Catalytic Subunit, Chain A, domain 1"/>
    <property type="match status" value="1"/>
</dbReference>
<dbReference type="Pfam" id="PF14555">
    <property type="entry name" value="UBA_4"/>
    <property type="match status" value="1"/>
</dbReference>
<dbReference type="PROSITE" id="PS50033">
    <property type="entry name" value="UBX"/>
    <property type="match status" value="1"/>
</dbReference>
<accession>A0A8T0Q6M2</accession>
<dbReference type="Gene3D" id="1.10.8.10">
    <property type="entry name" value="DNA helicase RuvA subunit, C-terminal domain"/>
    <property type="match status" value="1"/>
</dbReference>
<gene>
    <name evidence="3" type="ORF">PVAP13_7NG433900</name>
</gene>
<feature type="domain" description="UBX" evidence="2">
    <location>
        <begin position="340"/>
        <end position="420"/>
    </location>
</feature>
<evidence type="ECO:0000313" key="4">
    <source>
        <dbReference type="Proteomes" id="UP000823388"/>
    </source>
</evidence>
<reference evidence="3" key="1">
    <citation type="submission" date="2020-05" db="EMBL/GenBank/DDBJ databases">
        <title>WGS assembly of Panicum virgatum.</title>
        <authorList>
            <person name="Lovell J.T."/>
            <person name="Jenkins J."/>
            <person name="Shu S."/>
            <person name="Juenger T.E."/>
            <person name="Schmutz J."/>
        </authorList>
    </citation>
    <scope>NUCLEOTIDE SEQUENCE</scope>
    <source>
        <strain evidence="3">AP13</strain>
    </source>
</reference>
<dbReference type="CDD" id="cd02958">
    <property type="entry name" value="UAS"/>
    <property type="match status" value="1"/>
</dbReference>
<dbReference type="GO" id="GO:0043161">
    <property type="term" value="P:proteasome-mediated ubiquitin-dependent protein catabolic process"/>
    <property type="evidence" value="ECO:0007669"/>
    <property type="project" value="TreeGrafter"/>
</dbReference>
<evidence type="ECO:0000313" key="3">
    <source>
        <dbReference type="EMBL" id="KAG2569643.1"/>
    </source>
</evidence>
<evidence type="ECO:0000256" key="1">
    <source>
        <dbReference type="SAM" id="MobiDB-lite"/>
    </source>
</evidence>
<organism evidence="3 4">
    <name type="scientific">Panicum virgatum</name>
    <name type="common">Blackwell switchgrass</name>
    <dbReference type="NCBI Taxonomy" id="38727"/>
    <lineage>
        <taxon>Eukaryota</taxon>
        <taxon>Viridiplantae</taxon>
        <taxon>Streptophyta</taxon>
        <taxon>Embryophyta</taxon>
        <taxon>Tracheophyta</taxon>
        <taxon>Spermatophyta</taxon>
        <taxon>Magnoliopsida</taxon>
        <taxon>Liliopsida</taxon>
        <taxon>Poales</taxon>
        <taxon>Poaceae</taxon>
        <taxon>PACMAD clade</taxon>
        <taxon>Panicoideae</taxon>
        <taxon>Panicodae</taxon>
        <taxon>Paniceae</taxon>
        <taxon>Panicinae</taxon>
        <taxon>Panicum</taxon>
        <taxon>Panicum sect. Hiantes</taxon>
    </lineage>
</organism>
<comment type="caution">
    <text evidence="3">The sequence shown here is derived from an EMBL/GenBank/DDBJ whole genome shotgun (WGS) entry which is preliminary data.</text>
</comment>
<dbReference type="AlphaFoldDB" id="A0A8T0Q6M2"/>
<dbReference type="GO" id="GO:0043130">
    <property type="term" value="F:ubiquitin binding"/>
    <property type="evidence" value="ECO:0007669"/>
    <property type="project" value="TreeGrafter"/>
</dbReference>
<dbReference type="SUPFAM" id="SSF52833">
    <property type="entry name" value="Thioredoxin-like"/>
    <property type="match status" value="1"/>
</dbReference>
<dbReference type="InterPro" id="IPR001012">
    <property type="entry name" value="UBX_dom"/>
</dbReference>
<dbReference type="Gene3D" id="3.40.30.10">
    <property type="entry name" value="Glutaredoxin"/>
    <property type="match status" value="1"/>
</dbReference>
<dbReference type="InterPro" id="IPR050730">
    <property type="entry name" value="UBX_domain-protein"/>
</dbReference>
<dbReference type="PROSITE" id="PS50330">
    <property type="entry name" value="UIM"/>
    <property type="match status" value="1"/>
</dbReference>
<keyword evidence="4" id="KW-1185">Reference proteome</keyword>
<dbReference type="Pfam" id="PF00789">
    <property type="entry name" value="UBX"/>
    <property type="match status" value="1"/>
</dbReference>
<dbReference type="Pfam" id="PF13899">
    <property type="entry name" value="Thioredoxin_7"/>
    <property type="match status" value="1"/>
</dbReference>
<dbReference type="PANTHER" id="PTHR23322">
    <property type="entry name" value="FAS-ASSOCIATED PROTEIN"/>
    <property type="match status" value="1"/>
</dbReference>
<dbReference type="Proteomes" id="UP000823388">
    <property type="component" value="Chromosome 7N"/>
</dbReference>